<keyword evidence="5" id="KW-1185">Reference proteome</keyword>
<organism evidence="4 5">
    <name type="scientific">Gordonia neofelifaecis NRRL B-59395</name>
    <dbReference type="NCBI Taxonomy" id="644548"/>
    <lineage>
        <taxon>Bacteria</taxon>
        <taxon>Bacillati</taxon>
        <taxon>Actinomycetota</taxon>
        <taxon>Actinomycetes</taxon>
        <taxon>Mycobacteriales</taxon>
        <taxon>Gordoniaceae</taxon>
        <taxon>Gordonia</taxon>
    </lineage>
</organism>
<reference evidence="4 5" key="1">
    <citation type="journal article" date="2011" name="J. Bacteriol.">
        <title>Draft Genome Sequence of Gordonia neofelifaecis NRRL B-59395, a Cholesterol-Degrading Actinomycete.</title>
        <authorList>
            <person name="Ge F."/>
            <person name="Li W."/>
            <person name="Chen G."/>
            <person name="Liu Y."/>
            <person name="Zhang G."/>
            <person name="Yong B."/>
            <person name="Wang Q."/>
            <person name="Wang N."/>
            <person name="Huang Z."/>
            <person name="Li W."/>
            <person name="Wang J."/>
            <person name="Wu C."/>
            <person name="Xie Q."/>
            <person name="Liu G."/>
        </authorList>
    </citation>
    <scope>NUCLEOTIDE SEQUENCE [LARGE SCALE GENOMIC DNA]</scope>
    <source>
        <strain evidence="4 5">NRRL B-59395</strain>
    </source>
</reference>
<dbReference type="InterPro" id="IPR002669">
    <property type="entry name" value="UreD"/>
</dbReference>
<dbReference type="STRING" id="644548.SCNU_17208"/>
<evidence type="ECO:0000313" key="5">
    <source>
        <dbReference type="Proteomes" id="UP000035065"/>
    </source>
</evidence>
<evidence type="ECO:0000256" key="1">
    <source>
        <dbReference type="ARBA" id="ARBA00007177"/>
    </source>
</evidence>
<comment type="similarity">
    <text evidence="1 3">Belongs to the UreD family.</text>
</comment>
<sequence>MLGQSGELRLTLAPRRGRTVAVGQFHEGALQTLRPMYLDDSGQVCYLIVNPGGACMRGDRYRIEVELETDARLLLTTQSATKVYRTPEAYAEQRMDVRLGPGSVLEYVPDPLILYREADFRQYGTVEMDASATLVMSEIVTPGWAPGGRLFAYERLRMRNEIRYDGRLLAIDNLVVTPGEAGPGGLGFMEGHTHLGSLIVVDSRVDDGLIDDIHEIIEAHAGTVVAGLSALDGPGFVIRALADDTAELRAVLDEVTASLRARWFGLAPVNLRKY</sequence>
<dbReference type="PANTHER" id="PTHR33643:SF1">
    <property type="entry name" value="UREASE ACCESSORY PROTEIN D"/>
    <property type="match status" value="1"/>
</dbReference>
<dbReference type="Pfam" id="PF01774">
    <property type="entry name" value="UreD"/>
    <property type="match status" value="1"/>
</dbReference>
<gene>
    <name evidence="3" type="primary">ureD</name>
    <name evidence="4" type="ORF">SCNU_17208</name>
</gene>
<dbReference type="EMBL" id="AEUD01000017">
    <property type="protein sequence ID" value="EGD53854.1"/>
    <property type="molecule type" value="Genomic_DNA"/>
</dbReference>
<dbReference type="eggNOG" id="COG0829">
    <property type="taxonomic scope" value="Bacteria"/>
</dbReference>
<dbReference type="GO" id="GO:0005737">
    <property type="term" value="C:cytoplasm"/>
    <property type="evidence" value="ECO:0007669"/>
    <property type="project" value="UniProtKB-SubCell"/>
</dbReference>
<dbReference type="HAMAP" id="MF_01384">
    <property type="entry name" value="UreD"/>
    <property type="match status" value="1"/>
</dbReference>
<keyword evidence="3" id="KW-0963">Cytoplasm</keyword>
<comment type="subunit">
    <text evidence="3">UreD, UreF and UreG form a complex that acts as a GTP-hydrolysis-dependent molecular chaperone, activating the urease apoprotein by helping to assemble the nickel containing metallocenter of UreC. The UreE protein probably delivers the nickel.</text>
</comment>
<dbReference type="Proteomes" id="UP000035065">
    <property type="component" value="Unassembled WGS sequence"/>
</dbReference>
<comment type="caution">
    <text evidence="4">The sequence shown here is derived from an EMBL/GenBank/DDBJ whole genome shotgun (WGS) entry which is preliminary data.</text>
</comment>
<evidence type="ECO:0000313" key="4">
    <source>
        <dbReference type="EMBL" id="EGD53854.1"/>
    </source>
</evidence>
<evidence type="ECO:0000256" key="2">
    <source>
        <dbReference type="ARBA" id="ARBA00023186"/>
    </source>
</evidence>
<comment type="subcellular location">
    <subcellularLocation>
        <location evidence="3">Cytoplasm</location>
    </subcellularLocation>
</comment>
<accession>F1YNE3</accession>
<dbReference type="AlphaFoldDB" id="F1YNE3"/>
<protein>
    <recommendedName>
        <fullName evidence="3">Urease accessory protein UreD</fullName>
    </recommendedName>
</protein>
<keyword evidence="2 3" id="KW-0143">Chaperone</keyword>
<comment type="function">
    <text evidence="3">Required for maturation of urease via the functional incorporation of the urease nickel metallocenter.</text>
</comment>
<dbReference type="PANTHER" id="PTHR33643">
    <property type="entry name" value="UREASE ACCESSORY PROTEIN D"/>
    <property type="match status" value="1"/>
</dbReference>
<proteinExistence type="inferred from homology"/>
<keyword evidence="3" id="KW-0996">Nickel insertion</keyword>
<evidence type="ECO:0000256" key="3">
    <source>
        <dbReference type="HAMAP-Rule" id="MF_01384"/>
    </source>
</evidence>
<dbReference type="GO" id="GO:0016151">
    <property type="term" value="F:nickel cation binding"/>
    <property type="evidence" value="ECO:0007669"/>
    <property type="project" value="UniProtKB-UniRule"/>
</dbReference>
<name>F1YNE3_9ACTN</name>